<organism evidence="6 7">
    <name type="scientific">Caballeronia humi</name>
    <dbReference type="NCBI Taxonomy" id="326474"/>
    <lineage>
        <taxon>Bacteria</taxon>
        <taxon>Pseudomonadati</taxon>
        <taxon>Pseudomonadota</taxon>
        <taxon>Betaproteobacteria</taxon>
        <taxon>Burkholderiales</taxon>
        <taxon>Burkholderiaceae</taxon>
        <taxon>Caballeronia</taxon>
    </lineage>
</organism>
<feature type="binding site" evidence="3">
    <location>
        <position position="296"/>
    </location>
    <ligand>
        <name>Zn(2+)</name>
        <dbReference type="ChEBI" id="CHEBI:29105"/>
    </ligand>
</feature>
<reference evidence="6" key="1">
    <citation type="submission" date="2016-01" db="EMBL/GenBank/DDBJ databases">
        <authorList>
            <person name="Peeters C."/>
        </authorList>
    </citation>
    <scope>NUCLEOTIDE SEQUENCE [LARGE SCALE GENOMIC DNA]</scope>
    <source>
        <strain evidence="6">LMG 22934</strain>
    </source>
</reference>
<dbReference type="SUPFAM" id="SSF82282">
    <property type="entry name" value="Homocysteine S-methyltransferase"/>
    <property type="match status" value="1"/>
</dbReference>
<dbReference type="GO" id="GO:0046872">
    <property type="term" value="F:metal ion binding"/>
    <property type="evidence" value="ECO:0007669"/>
    <property type="project" value="UniProtKB-KW"/>
</dbReference>
<dbReference type="RefSeq" id="WP_087669366.1">
    <property type="nucleotide sequence ID" value="NZ_FCNW02000030.1"/>
</dbReference>
<evidence type="ECO:0000256" key="1">
    <source>
        <dbReference type="ARBA" id="ARBA00022603"/>
    </source>
</evidence>
<dbReference type="OrthoDB" id="9803687at2"/>
<feature type="domain" description="Hcy-binding" evidence="5">
    <location>
        <begin position="4"/>
        <end position="311"/>
    </location>
</feature>
<protein>
    <submittedName>
        <fullName evidence="6">Homocysteine methyltransferase</fullName>
    </submittedName>
</protein>
<dbReference type="Pfam" id="PF02574">
    <property type="entry name" value="S-methyl_trans"/>
    <property type="match status" value="1"/>
</dbReference>
<evidence type="ECO:0000256" key="4">
    <source>
        <dbReference type="SAM" id="MobiDB-lite"/>
    </source>
</evidence>
<evidence type="ECO:0000313" key="7">
    <source>
        <dbReference type="Proteomes" id="UP000054977"/>
    </source>
</evidence>
<dbReference type="GO" id="GO:0032259">
    <property type="term" value="P:methylation"/>
    <property type="evidence" value="ECO:0007669"/>
    <property type="project" value="UniProtKB-KW"/>
</dbReference>
<dbReference type="InterPro" id="IPR036589">
    <property type="entry name" value="HCY_dom_sf"/>
</dbReference>
<evidence type="ECO:0000256" key="2">
    <source>
        <dbReference type="ARBA" id="ARBA00022679"/>
    </source>
</evidence>
<feature type="binding site" evidence="3">
    <location>
        <position position="227"/>
    </location>
    <ligand>
        <name>Zn(2+)</name>
        <dbReference type="ChEBI" id="CHEBI:29105"/>
    </ligand>
</feature>
<name>A0A158IF87_9BURK</name>
<feature type="region of interest" description="Disordered" evidence="4">
    <location>
        <begin position="255"/>
        <end position="274"/>
    </location>
</feature>
<dbReference type="PROSITE" id="PS50970">
    <property type="entry name" value="HCY"/>
    <property type="match status" value="1"/>
</dbReference>
<keyword evidence="2 3" id="KW-0808">Transferase</keyword>
<dbReference type="EMBL" id="FCNW02000030">
    <property type="protein sequence ID" value="SAL54680.1"/>
    <property type="molecule type" value="Genomic_DNA"/>
</dbReference>
<dbReference type="STRING" id="326474.AWB65_04648"/>
<comment type="caution">
    <text evidence="6">The sequence shown here is derived from an EMBL/GenBank/DDBJ whole genome shotgun (WGS) entry which is preliminary data.</text>
</comment>
<dbReference type="PANTHER" id="PTHR11103">
    <property type="entry name" value="SLR1189 PROTEIN"/>
    <property type="match status" value="1"/>
</dbReference>
<accession>A0A158IF87</accession>
<feature type="compositionally biased region" description="Acidic residues" evidence="4">
    <location>
        <begin position="263"/>
        <end position="273"/>
    </location>
</feature>
<keyword evidence="3" id="KW-0862">Zinc</keyword>
<evidence type="ECO:0000313" key="6">
    <source>
        <dbReference type="EMBL" id="SAL54680.1"/>
    </source>
</evidence>
<comment type="cofactor">
    <cofactor evidence="3">
        <name>Zn(2+)</name>
        <dbReference type="ChEBI" id="CHEBI:29105"/>
    </cofactor>
</comment>
<sequence length="330" mass="36032">MSQYRQHLPQLADHLFLTDGGLETTLIFHESVDLPYFAAFDLLKDDAGTAQLERYYARYAALARGEKVGLVLETPTWRANPDWAQKLGYSGAALADANRRAVALLARVRAEYETPATPIVISGCLGPRGDGYRAEARMSADEARAYHQPQIETFAETEADMVAIFTVNYADEGIGVVRAARTCGLPVAVSFTLETDGRLPSGESLRDALTHTDESTGAYAAYYMINCAHPTHFEATLSGEGAWVERIRGVRANASRRSHAELDEAPDLDDGDPAELGRDYGALHRSLPRMTVVGGCCGTDHRHVGQICLAMKHVLADVKLLSREDDVPLL</sequence>
<dbReference type="PANTHER" id="PTHR11103:SF18">
    <property type="entry name" value="SLR1189 PROTEIN"/>
    <property type="match status" value="1"/>
</dbReference>
<dbReference type="Proteomes" id="UP000054977">
    <property type="component" value="Unassembled WGS sequence"/>
</dbReference>
<feature type="binding site" evidence="3">
    <location>
        <position position="297"/>
    </location>
    <ligand>
        <name>Zn(2+)</name>
        <dbReference type="ChEBI" id="CHEBI:29105"/>
    </ligand>
</feature>
<keyword evidence="1 3" id="KW-0489">Methyltransferase</keyword>
<keyword evidence="7" id="KW-1185">Reference proteome</keyword>
<dbReference type="Gene3D" id="3.20.20.330">
    <property type="entry name" value="Homocysteine-binding-like domain"/>
    <property type="match status" value="1"/>
</dbReference>
<dbReference type="GO" id="GO:0008168">
    <property type="term" value="F:methyltransferase activity"/>
    <property type="evidence" value="ECO:0007669"/>
    <property type="project" value="UniProtKB-UniRule"/>
</dbReference>
<keyword evidence="3" id="KW-0479">Metal-binding</keyword>
<gene>
    <name evidence="6" type="ORF">AWB65_04648</name>
</gene>
<evidence type="ECO:0000256" key="3">
    <source>
        <dbReference type="PROSITE-ProRule" id="PRU00333"/>
    </source>
</evidence>
<evidence type="ECO:0000259" key="5">
    <source>
        <dbReference type="PROSITE" id="PS50970"/>
    </source>
</evidence>
<proteinExistence type="predicted"/>
<dbReference type="AlphaFoldDB" id="A0A158IF87"/>
<dbReference type="InterPro" id="IPR003726">
    <property type="entry name" value="HCY_dom"/>
</dbReference>